<organism evidence="1 2">
    <name type="scientific">Smallanthus sonchifolius</name>
    <dbReference type="NCBI Taxonomy" id="185202"/>
    <lineage>
        <taxon>Eukaryota</taxon>
        <taxon>Viridiplantae</taxon>
        <taxon>Streptophyta</taxon>
        <taxon>Embryophyta</taxon>
        <taxon>Tracheophyta</taxon>
        <taxon>Spermatophyta</taxon>
        <taxon>Magnoliopsida</taxon>
        <taxon>eudicotyledons</taxon>
        <taxon>Gunneridae</taxon>
        <taxon>Pentapetalae</taxon>
        <taxon>asterids</taxon>
        <taxon>campanulids</taxon>
        <taxon>Asterales</taxon>
        <taxon>Asteraceae</taxon>
        <taxon>Asteroideae</taxon>
        <taxon>Heliantheae alliance</taxon>
        <taxon>Millerieae</taxon>
        <taxon>Smallanthus</taxon>
    </lineage>
</organism>
<reference evidence="1 2" key="2">
    <citation type="journal article" date="2022" name="Mol. Ecol. Resour.">
        <title>The genomes of chicory, endive, great burdock and yacon provide insights into Asteraceae paleo-polyploidization history and plant inulin production.</title>
        <authorList>
            <person name="Fan W."/>
            <person name="Wang S."/>
            <person name="Wang H."/>
            <person name="Wang A."/>
            <person name="Jiang F."/>
            <person name="Liu H."/>
            <person name="Zhao H."/>
            <person name="Xu D."/>
            <person name="Zhang Y."/>
        </authorList>
    </citation>
    <scope>NUCLEOTIDE SEQUENCE [LARGE SCALE GENOMIC DNA]</scope>
    <source>
        <strain evidence="2">cv. Yunnan</strain>
        <tissue evidence="1">Leaves</tissue>
    </source>
</reference>
<evidence type="ECO:0000313" key="1">
    <source>
        <dbReference type="EMBL" id="KAI3785445.1"/>
    </source>
</evidence>
<dbReference type="Proteomes" id="UP001056120">
    <property type="component" value="Linkage Group LG14"/>
</dbReference>
<evidence type="ECO:0000313" key="2">
    <source>
        <dbReference type="Proteomes" id="UP001056120"/>
    </source>
</evidence>
<protein>
    <submittedName>
        <fullName evidence="1">Uncharacterized protein</fullName>
    </submittedName>
</protein>
<name>A0ACB9GPM8_9ASTR</name>
<gene>
    <name evidence="1" type="ORF">L1987_44563</name>
</gene>
<reference evidence="2" key="1">
    <citation type="journal article" date="2022" name="Mol. Ecol. Resour.">
        <title>The genomes of chicory, endive, great burdock and yacon provide insights into Asteraceae palaeo-polyploidization history and plant inulin production.</title>
        <authorList>
            <person name="Fan W."/>
            <person name="Wang S."/>
            <person name="Wang H."/>
            <person name="Wang A."/>
            <person name="Jiang F."/>
            <person name="Liu H."/>
            <person name="Zhao H."/>
            <person name="Xu D."/>
            <person name="Zhang Y."/>
        </authorList>
    </citation>
    <scope>NUCLEOTIDE SEQUENCE [LARGE SCALE GENOMIC DNA]</scope>
    <source>
        <strain evidence="2">cv. Yunnan</strain>
    </source>
</reference>
<comment type="caution">
    <text evidence="1">The sequence shown here is derived from an EMBL/GenBank/DDBJ whole genome shotgun (WGS) entry which is preliminary data.</text>
</comment>
<proteinExistence type="predicted"/>
<dbReference type="EMBL" id="CM042031">
    <property type="protein sequence ID" value="KAI3785445.1"/>
    <property type="molecule type" value="Genomic_DNA"/>
</dbReference>
<keyword evidence="2" id="KW-1185">Reference proteome</keyword>
<sequence>MMKDPGRAKEVRRAEEVRHAEEVRRAEELRHEEEEVKKVIKDIGKFNVPSTAGVVTRPVSTFCRWFGTLLALNVDGIPTKLSHFVVDSLDTE</sequence>
<accession>A0ACB9GPM8</accession>